<evidence type="ECO:0000259" key="1">
    <source>
        <dbReference type="Pfam" id="PF00248"/>
    </source>
</evidence>
<dbReference type="EMBL" id="LT629799">
    <property type="protein sequence ID" value="SDU93179.1"/>
    <property type="molecule type" value="Genomic_DNA"/>
</dbReference>
<dbReference type="STRING" id="546874.SAMN04488544_2165"/>
<dbReference type="AlphaFoldDB" id="A0A1H2MJ13"/>
<dbReference type="Proteomes" id="UP000198825">
    <property type="component" value="Chromosome I"/>
</dbReference>
<gene>
    <name evidence="2" type="ORF">SAMN04488544_2165</name>
</gene>
<dbReference type="PANTHER" id="PTHR42686:SF1">
    <property type="entry name" value="GH17980P-RELATED"/>
    <property type="match status" value="1"/>
</dbReference>
<dbReference type="PANTHER" id="PTHR42686">
    <property type="entry name" value="GH17980P-RELATED"/>
    <property type="match status" value="1"/>
</dbReference>
<name>A0A1H2MJ13_9ACTN</name>
<dbReference type="Gene3D" id="3.20.20.100">
    <property type="entry name" value="NADP-dependent oxidoreductase domain"/>
    <property type="match status" value="1"/>
</dbReference>
<feature type="domain" description="NADP-dependent oxidoreductase" evidence="1">
    <location>
        <begin position="25"/>
        <end position="305"/>
    </location>
</feature>
<evidence type="ECO:0000313" key="2">
    <source>
        <dbReference type="EMBL" id="SDU93179.1"/>
    </source>
</evidence>
<keyword evidence="3" id="KW-1185">Reference proteome</keyword>
<dbReference type="GO" id="GO:0016491">
    <property type="term" value="F:oxidoreductase activity"/>
    <property type="evidence" value="ECO:0007669"/>
    <property type="project" value="InterPro"/>
</dbReference>
<dbReference type="CDD" id="cd19090">
    <property type="entry name" value="AKR_AKR15A-like"/>
    <property type="match status" value="1"/>
</dbReference>
<dbReference type="SUPFAM" id="SSF51430">
    <property type="entry name" value="NAD(P)-linked oxidoreductase"/>
    <property type="match status" value="1"/>
</dbReference>
<organism evidence="2 3">
    <name type="scientific">Microlunatus sagamiharensis</name>
    <dbReference type="NCBI Taxonomy" id="546874"/>
    <lineage>
        <taxon>Bacteria</taxon>
        <taxon>Bacillati</taxon>
        <taxon>Actinomycetota</taxon>
        <taxon>Actinomycetes</taxon>
        <taxon>Propionibacteriales</taxon>
        <taxon>Propionibacteriaceae</taxon>
        <taxon>Microlunatus</taxon>
    </lineage>
</organism>
<dbReference type="InterPro" id="IPR023210">
    <property type="entry name" value="NADP_OxRdtase_dom"/>
</dbReference>
<dbReference type="OrthoDB" id="9768851at2"/>
<dbReference type="InterPro" id="IPR020471">
    <property type="entry name" value="AKR"/>
</dbReference>
<evidence type="ECO:0000313" key="3">
    <source>
        <dbReference type="Proteomes" id="UP000198825"/>
    </source>
</evidence>
<proteinExistence type="predicted"/>
<accession>A0A1H2MJ13</accession>
<protein>
    <submittedName>
        <fullName evidence="2">D-threo-aldose 1-dehydrogenase</fullName>
    </submittedName>
</protein>
<dbReference type="Pfam" id="PF00248">
    <property type="entry name" value="Aldo_ket_red"/>
    <property type="match status" value="1"/>
</dbReference>
<dbReference type="RefSeq" id="WP_091074414.1">
    <property type="nucleotide sequence ID" value="NZ_LT629799.1"/>
</dbReference>
<dbReference type="InterPro" id="IPR036812">
    <property type="entry name" value="NAD(P)_OxRdtase_dom_sf"/>
</dbReference>
<reference evidence="3" key="1">
    <citation type="submission" date="2016-10" db="EMBL/GenBank/DDBJ databases">
        <authorList>
            <person name="Varghese N."/>
            <person name="Submissions S."/>
        </authorList>
    </citation>
    <scope>NUCLEOTIDE SEQUENCE [LARGE SCALE GENOMIC DNA]</scope>
    <source>
        <strain evidence="3">DSM 21743</strain>
    </source>
</reference>
<dbReference type="GO" id="GO:0005829">
    <property type="term" value="C:cytosol"/>
    <property type="evidence" value="ECO:0007669"/>
    <property type="project" value="TreeGrafter"/>
</dbReference>
<sequence>MTTPSSPDWVRPLGATGLQVTALSVGGGPLGSIPKQAGREDAQDDGVALAAHVLDSPCRVLDTSNGYSDGESERRIGGAIALRGGLPEDFLVMTKVDARGRDYSGDRVRASVAESKERLGLDTLPMVFLHDPEYFDFEQMSAPGGAVDTLVRLREEGEIGHLGLAGGPAPEMQRYLALGPFEVLLVHNRWTLVDRSATALLEQAEQAGIPLVNAAVHGGGILGKPGTTTQYAYREADPAVLAAVDAMARLCEEHGTTLATAALQASVRDPRVTTTLVGLSSPARLDSLLASLEEDLPDELFTGLEGLRPAPEHWLEPPRA</sequence>